<dbReference type="InterPro" id="IPR005846">
    <property type="entry name" value="A-D-PHexomutase_a/b/a-III"/>
</dbReference>
<evidence type="ECO:0000256" key="5">
    <source>
        <dbReference type="ARBA" id="ARBA00012730"/>
    </source>
</evidence>
<dbReference type="InterPro" id="IPR016066">
    <property type="entry name" value="A-D-PHexomutase_CS"/>
</dbReference>
<comment type="similarity">
    <text evidence="4 10">Belongs to the phosphohexose mutase family.</text>
</comment>
<keyword evidence="8 10" id="KW-0460">Magnesium</keyword>
<dbReference type="Pfam" id="PF02878">
    <property type="entry name" value="PGM_PMM_I"/>
    <property type="match status" value="1"/>
</dbReference>
<dbReference type="InterPro" id="IPR005845">
    <property type="entry name" value="A-D-PHexomutase_a/b/a-II"/>
</dbReference>
<dbReference type="PANTHER" id="PTHR43771">
    <property type="entry name" value="PHOSPHOMANNOMUTASE"/>
    <property type="match status" value="1"/>
</dbReference>
<feature type="domain" description="Alpha-D-phosphohexomutase alpha/beta/alpha" evidence="14">
    <location>
        <begin position="258"/>
        <end position="364"/>
    </location>
</feature>
<dbReference type="EMBL" id="CP003746">
    <property type="protein sequence ID" value="AFV00483.1"/>
    <property type="molecule type" value="Genomic_DNA"/>
</dbReference>
<dbReference type="SUPFAM" id="SSF55957">
    <property type="entry name" value="Phosphoglucomutase, C-terminal domain"/>
    <property type="match status" value="1"/>
</dbReference>
<organism evidence="15 16">
    <name type="scientific">Simiduia agarivorans (strain DSM 21679 / JCM 13881 / BCRC 17597 / SA1)</name>
    <dbReference type="NCBI Taxonomy" id="1117647"/>
    <lineage>
        <taxon>Bacteria</taxon>
        <taxon>Pseudomonadati</taxon>
        <taxon>Pseudomonadota</taxon>
        <taxon>Gammaproteobacteria</taxon>
        <taxon>Cellvibrionales</taxon>
        <taxon>Cellvibrionaceae</taxon>
        <taxon>Simiduia</taxon>
    </lineage>
</organism>
<feature type="domain" description="Alpha-D-phosphohexomutase alpha/beta/alpha" evidence="12">
    <location>
        <begin position="9"/>
        <end position="136"/>
    </location>
</feature>
<evidence type="ECO:0000313" key="15">
    <source>
        <dbReference type="EMBL" id="AFV00483.1"/>
    </source>
</evidence>
<dbReference type="InterPro" id="IPR036900">
    <property type="entry name" value="A-D-PHexomutase_C_sf"/>
</dbReference>
<dbReference type="Pfam" id="PF02880">
    <property type="entry name" value="PGM_PMM_III"/>
    <property type="match status" value="1"/>
</dbReference>
<dbReference type="Pfam" id="PF02879">
    <property type="entry name" value="PGM_PMM_II"/>
    <property type="match status" value="1"/>
</dbReference>
<dbReference type="GO" id="GO:0000287">
    <property type="term" value="F:magnesium ion binding"/>
    <property type="evidence" value="ECO:0007669"/>
    <property type="project" value="InterPro"/>
</dbReference>
<evidence type="ECO:0000256" key="7">
    <source>
        <dbReference type="ARBA" id="ARBA00022723"/>
    </source>
</evidence>
<evidence type="ECO:0000313" key="16">
    <source>
        <dbReference type="Proteomes" id="UP000000466"/>
    </source>
</evidence>
<dbReference type="Gene3D" id="3.30.310.50">
    <property type="entry name" value="Alpha-D-phosphohexomutase, C-terminal domain"/>
    <property type="match status" value="1"/>
</dbReference>
<reference evidence="15 16" key="1">
    <citation type="journal article" date="2013" name="Genome Announc.">
        <title>Complete genome sequence of Simiduia agarivorans SA1(T), a marine bacterium able to degrade a variety of polysaccharides.</title>
        <authorList>
            <person name="Lin S.Y."/>
            <person name="Shieh W.Y."/>
            <person name="Chen J.S."/>
            <person name="Tang S.L."/>
        </authorList>
    </citation>
    <scope>NUCLEOTIDE SEQUENCE [LARGE SCALE GENOMIC DNA]</scope>
    <source>
        <strain evidence="16">DSM 21679 / JCM 13881 / BCRC 17597 / SA1</strain>
    </source>
</reference>
<evidence type="ECO:0000259" key="12">
    <source>
        <dbReference type="Pfam" id="PF02878"/>
    </source>
</evidence>
<dbReference type="PRINTS" id="PR00509">
    <property type="entry name" value="PGMPMM"/>
</dbReference>
<name>K4L2Q7_SIMAS</name>
<evidence type="ECO:0000256" key="9">
    <source>
        <dbReference type="ARBA" id="ARBA00023235"/>
    </source>
</evidence>
<proteinExistence type="inferred from homology"/>
<dbReference type="STRING" id="1117647.M5M_16760"/>
<evidence type="ECO:0000256" key="3">
    <source>
        <dbReference type="ARBA" id="ARBA00004699"/>
    </source>
</evidence>
<dbReference type="PANTHER" id="PTHR43771:SF1">
    <property type="entry name" value="PHOSPHOMANNOMUTASE"/>
    <property type="match status" value="1"/>
</dbReference>
<dbReference type="Gene3D" id="3.40.120.10">
    <property type="entry name" value="Alpha-D-Glucose-1,6-Bisphosphate, subunit A, domain 3"/>
    <property type="match status" value="3"/>
</dbReference>
<dbReference type="InterPro" id="IPR005841">
    <property type="entry name" value="Alpha-D-phosphohexomutase_SF"/>
</dbReference>
<dbReference type="KEGG" id="saga:M5M_16760"/>
<sequence length="450" mass="50380">MNAHYPTSGFKTYDIRGRVPEELNESLAWRIGFAYASQLNAKRLIVGHDIRLTSPVLAQALAEGICAAGCDAWHIGQCGTEEVYYASFSQPVDGGICVTASHNPKDYNGMKLVTRDSHPITGEQLTQLREQVASGDLRPSAEPGQIHVIDFRQAYDAFLLEQVDVSKLKPLRIVTNPGHGGAGDLVDRLARYLPFDFIRIQHHADGHFPTGVPNPLLPENRAATQDAVLASKADLGIAWDGDFDRCFFFDEQGQFVEGYYIVGLLAEMMLQRHPGATIVHDPRLYWNTHDLVSQNNGTSAICKTGHAFIKQKMRETDAVYGGEMSAHHYFKDFAYCDNGTLPWLLLTELLCRTGKTLSQLISERQTAFPCSGEINLEVLNSQSLIEQVRAHYRHQNPKESELDGLDMDFGSWRFNLRQSNTEPLIRLNVEARNNPLLLAEKTRELKTLLT</sequence>
<evidence type="ECO:0000256" key="2">
    <source>
        <dbReference type="ARBA" id="ARBA00001946"/>
    </source>
</evidence>
<keyword evidence="7 10" id="KW-0479">Metal-binding</keyword>
<dbReference type="SUPFAM" id="SSF53738">
    <property type="entry name" value="Phosphoglucomutase, first 3 domains"/>
    <property type="match status" value="3"/>
</dbReference>
<protein>
    <recommendedName>
        <fullName evidence="5">phosphomannomutase</fullName>
        <ecNumber evidence="5">5.4.2.8</ecNumber>
    </recommendedName>
</protein>
<keyword evidence="6" id="KW-0597">Phosphoprotein</keyword>
<evidence type="ECO:0000256" key="4">
    <source>
        <dbReference type="ARBA" id="ARBA00010231"/>
    </source>
</evidence>
<dbReference type="CDD" id="cd03089">
    <property type="entry name" value="PMM_PGM"/>
    <property type="match status" value="1"/>
</dbReference>
<keyword evidence="9" id="KW-0413">Isomerase</keyword>
<dbReference type="InterPro" id="IPR016055">
    <property type="entry name" value="A-D-PHexomutase_a/b/a-I/II/III"/>
</dbReference>
<evidence type="ECO:0000256" key="10">
    <source>
        <dbReference type="RuleBase" id="RU004326"/>
    </source>
</evidence>
<comment type="pathway">
    <text evidence="3">Nucleotide-sugar biosynthesis; GDP-alpha-D-mannose biosynthesis; alpha-D-mannose 1-phosphate from D-fructose 6-phosphate: step 2/2.</text>
</comment>
<evidence type="ECO:0000259" key="14">
    <source>
        <dbReference type="Pfam" id="PF02880"/>
    </source>
</evidence>
<dbReference type="Pfam" id="PF00408">
    <property type="entry name" value="PGM_PMM_IV"/>
    <property type="match status" value="1"/>
</dbReference>
<dbReference type="GO" id="GO:0004615">
    <property type="term" value="F:phosphomannomutase activity"/>
    <property type="evidence" value="ECO:0007669"/>
    <property type="project" value="UniProtKB-EC"/>
</dbReference>
<evidence type="ECO:0000256" key="6">
    <source>
        <dbReference type="ARBA" id="ARBA00022553"/>
    </source>
</evidence>
<evidence type="ECO:0000256" key="8">
    <source>
        <dbReference type="ARBA" id="ARBA00022842"/>
    </source>
</evidence>
<dbReference type="GO" id="GO:0005975">
    <property type="term" value="P:carbohydrate metabolic process"/>
    <property type="evidence" value="ECO:0007669"/>
    <property type="project" value="InterPro"/>
</dbReference>
<evidence type="ECO:0000259" key="13">
    <source>
        <dbReference type="Pfam" id="PF02879"/>
    </source>
</evidence>
<keyword evidence="16" id="KW-1185">Reference proteome</keyword>
<feature type="domain" description="Alpha-D-phosphohexomutase alpha/beta/alpha" evidence="13">
    <location>
        <begin position="155"/>
        <end position="253"/>
    </location>
</feature>
<dbReference type="HOGENOM" id="CLU_016950_9_2_6"/>
<feature type="domain" description="Alpha-D-phosphohexomutase C-terminal" evidence="11">
    <location>
        <begin position="373"/>
        <end position="435"/>
    </location>
</feature>
<dbReference type="Proteomes" id="UP000000466">
    <property type="component" value="Chromosome"/>
</dbReference>
<dbReference type="InterPro" id="IPR005844">
    <property type="entry name" value="A-D-PHexomutase_a/b/a-I"/>
</dbReference>
<evidence type="ECO:0000256" key="1">
    <source>
        <dbReference type="ARBA" id="ARBA00000586"/>
    </source>
</evidence>
<dbReference type="PROSITE" id="PS00710">
    <property type="entry name" value="PGM_PMM"/>
    <property type="match status" value="1"/>
</dbReference>
<accession>K4L2Q7</accession>
<comment type="cofactor">
    <cofactor evidence="2">
        <name>Mg(2+)</name>
        <dbReference type="ChEBI" id="CHEBI:18420"/>
    </cofactor>
</comment>
<dbReference type="RefSeq" id="WP_015048635.1">
    <property type="nucleotide sequence ID" value="NC_018868.3"/>
</dbReference>
<dbReference type="eggNOG" id="COG1109">
    <property type="taxonomic scope" value="Bacteria"/>
</dbReference>
<evidence type="ECO:0000259" key="11">
    <source>
        <dbReference type="Pfam" id="PF00408"/>
    </source>
</evidence>
<gene>
    <name evidence="15" type="ordered locus">M5M_16760</name>
</gene>
<comment type="catalytic activity">
    <reaction evidence="1">
        <text>alpha-D-mannose 1-phosphate = D-mannose 6-phosphate</text>
        <dbReference type="Rhea" id="RHEA:11140"/>
        <dbReference type="ChEBI" id="CHEBI:58409"/>
        <dbReference type="ChEBI" id="CHEBI:58735"/>
        <dbReference type="EC" id="5.4.2.8"/>
    </reaction>
</comment>
<dbReference type="OrthoDB" id="9803322at2"/>
<dbReference type="InterPro" id="IPR005843">
    <property type="entry name" value="A-D-PHexomutase_C"/>
</dbReference>
<dbReference type="AlphaFoldDB" id="K4L2Q7"/>
<dbReference type="EC" id="5.4.2.8" evidence="5"/>